<keyword evidence="2" id="KW-1185">Reference proteome</keyword>
<protein>
    <submittedName>
        <fullName evidence="1">Uncharacterized protein</fullName>
    </submittedName>
</protein>
<dbReference type="AlphaFoldDB" id="A0A9P6Q3T0"/>
<dbReference type="Proteomes" id="UP000726737">
    <property type="component" value="Unassembled WGS sequence"/>
</dbReference>
<evidence type="ECO:0000313" key="1">
    <source>
        <dbReference type="EMBL" id="KAG0260024.1"/>
    </source>
</evidence>
<name>A0A9P6Q3T0_9FUNG</name>
<organism evidence="1 2">
    <name type="scientific">Mortierella polycephala</name>
    <dbReference type="NCBI Taxonomy" id="41804"/>
    <lineage>
        <taxon>Eukaryota</taxon>
        <taxon>Fungi</taxon>
        <taxon>Fungi incertae sedis</taxon>
        <taxon>Mucoromycota</taxon>
        <taxon>Mortierellomycotina</taxon>
        <taxon>Mortierellomycetes</taxon>
        <taxon>Mortierellales</taxon>
        <taxon>Mortierellaceae</taxon>
        <taxon>Mortierella</taxon>
    </lineage>
</organism>
<dbReference type="EMBL" id="JAAAJA010000167">
    <property type="protein sequence ID" value="KAG0260024.1"/>
    <property type="molecule type" value="Genomic_DNA"/>
</dbReference>
<sequence length="150" mass="16963">MSQIEPSMDSSNTIANFSFSDSTITETEAIADYMECITLLNELDAAVRDLELMGEYLRQLALNADTPPERRQQCVEDLRMLEKTVERTRRQALEWRLIVTEKEVSLLAPRAQSGLHALDRAGVEADHIEDVNSTLTNSTCKKEKMIATCR</sequence>
<comment type="caution">
    <text evidence="1">The sequence shown here is derived from an EMBL/GenBank/DDBJ whole genome shotgun (WGS) entry which is preliminary data.</text>
</comment>
<evidence type="ECO:0000313" key="2">
    <source>
        <dbReference type="Proteomes" id="UP000726737"/>
    </source>
</evidence>
<proteinExistence type="predicted"/>
<dbReference type="OrthoDB" id="10458113at2759"/>
<reference evidence="1" key="1">
    <citation type="journal article" date="2020" name="Fungal Divers.">
        <title>Resolving the Mortierellaceae phylogeny through synthesis of multi-gene phylogenetics and phylogenomics.</title>
        <authorList>
            <person name="Vandepol N."/>
            <person name="Liber J."/>
            <person name="Desiro A."/>
            <person name="Na H."/>
            <person name="Kennedy M."/>
            <person name="Barry K."/>
            <person name="Grigoriev I.V."/>
            <person name="Miller A.N."/>
            <person name="O'Donnell K."/>
            <person name="Stajich J.E."/>
            <person name="Bonito G."/>
        </authorList>
    </citation>
    <scope>NUCLEOTIDE SEQUENCE</scope>
    <source>
        <strain evidence="1">KOD948</strain>
    </source>
</reference>
<accession>A0A9P6Q3T0</accession>
<gene>
    <name evidence="1" type="ORF">BG011_002194</name>
</gene>